<evidence type="ECO:0000313" key="2">
    <source>
        <dbReference type="Proteomes" id="UP000256805"/>
    </source>
</evidence>
<reference evidence="1 2" key="1">
    <citation type="submission" date="2018-01" db="EMBL/GenBank/DDBJ databases">
        <authorList>
            <person name="Gaut B.S."/>
            <person name="Morton B.R."/>
            <person name="Clegg M.T."/>
            <person name="Duvall M.R."/>
        </authorList>
    </citation>
    <scope>NUCLEOTIDE SEQUENCE [LARGE SCALE GENOMIC DNA]</scope>
    <source>
        <strain evidence="1">Cupriavidus taiwanensis cmp 52</strain>
    </source>
</reference>
<gene>
    <name evidence="1" type="ORF">CBM2634_B60266</name>
</gene>
<name>A0A375JCK5_9BURK</name>
<evidence type="ECO:0000313" key="1">
    <source>
        <dbReference type="EMBL" id="SPS01850.1"/>
    </source>
</evidence>
<dbReference type="AlphaFoldDB" id="A0A375JCK5"/>
<dbReference type="Proteomes" id="UP000256805">
    <property type="component" value="Unassembled WGS sequence"/>
</dbReference>
<accession>A0A375JCK5</accession>
<protein>
    <submittedName>
        <fullName evidence="1">Uncharacterized protein</fullName>
    </submittedName>
</protein>
<sequence length="81" mass="9622">MRTVALNVFTIYIKQRLTEIQFCNANTPPKWGCKWVAWGHINAGTVQHDTPSMIECFFWMLWRGVEGPRTRPWTQQRPCKR</sequence>
<dbReference type="EMBL" id="OVTA01000047">
    <property type="protein sequence ID" value="SPS01850.1"/>
    <property type="molecule type" value="Genomic_DNA"/>
</dbReference>
<proteinExistence type="predicted"/>
<organism evidence="1 2">
    <name type="scientific">Cupriavidus taiwanensis</name>
    <dbReference type="NCBI Taxonomy" id="164546"/>
    <lineage>
        <taxon>Bacteria</taxon>
        <taxon>Pseudomonadati</taxon>
        <taxon>Pseudomonadota</taxon>
        <taxon>Betaproteobacteria</taxon>
        <taxon>Burkholderiales</taxon>
        <taxon>Burkholderiaceae</taxon>
        <taxon>Cupriavidus</taxon>
    </lineage>
</organism>